<name>A0A9W7NIG1_9PROT</name>
<organism evidence="1 2">
    <name type="scientific">Roseomonas genomospecies 6</name>
    <dbReference type="NCBI Taxonomy" id="214106"/>
    <lineage>
        <taxon>Bacteria</taxon>
        <taxon>Pseudomonadati</taxon>
        <taxon>Pseudomonadota</taxon>
        <taxon>Alphaproteobacteria</taxon>
        <taxon>Acetobacterales</taxon>
        <taxon>Roseomonadaceae</taxon>
        <taxon>Roseomonas</taxon>
    </lineage>
</organism>
<reference evidence="1 2" key="1">
    <citation type="submission" date="2018-07" db="EMBL/GenBank/DDBJ databases">
        <title>Genome sequence of Azospirillum sp. ATCC 49961.</title>
        <authorList>
            <person name="Sant'Anna F.H."/>
            <person name="Baldani J.I."/>
            <person name="Zilli J.E."/>
            <person name="Reis V.M."/>
            <person name="Hartmann A."/>
            <person name="Cruz L."/>
            <person name="de Souza E.M."/>
            <person name="de Oliveira Pedrosa F."/>
            <person name="Passaglia L.M.P."/>
        </authorList>
    </citation>
    <scope>NUCLEOTIDE SEQUENCE [LARGE SCALE GENOMIC DNA]</scope>
    <source>
        <strain evidence="1 2">ATCC 49961</strain>
    </source>
</reference>
<evidence type="ECO:0000313" key="2">
    <source>
        <dbReference type="Proteomes" id="UP000480854"/>
    </source>
</evidence>
<gene>
    <name evidence="1" type="ORF">DS843_16590</name>
</gene>
<proteinExistence type="predicted"/>
<dbReference type="RefSeq" id="WP_149469995.1">
    <property type="nucleotide sequence ID" value="NZ_QOKW01000012.1"/>
</dbReference>
<dbReference type="Proteomes" id="UP000480854">
    <property type="component" value="Unassembled WGS sequence"/>
</dbReference>
<accession>A0A9W7NIG1</accession>
<protein>
    <submittedName>
        <fullName evidence="1">Uncharacterized protein</fullName>
    </submittedName>
</protein>
<sequence>MAVSGDGMVDGEHDALGVVSVAVPSGAAVEDAAVQRALALALEDDDLARDAPAPPRRRPSMLPTARANEPRACIARRVRLDVGLGLLPLGGTAPARLQGARRFWDLAAGWGVLSVAAEERPTVVDEDVLLAILHLAVTDRDAFSVRVVGPADGRWPQLATRLGHVGRPLPLAEIRLPLAATGAGLADACEAARALLASLRATGVALPRTGAAEAVQASLTRLADVRVSFVTDRPTDGEEPHQAADAHAVRYVDEDGVVHETTARATAQRLLDARPADGGTSLALCWRLARSLTDGQPSGAAIIDLDDRALLPPSARGLHRYLCCAVRRPQRVAAAAAKAQAAAKDRRGPRVRRDPGQPAVIELDQLAAVALGPPPTAVAAAARAQRQQDLRKRSPQAIAAAQAQAARRRGDQQAAEAFAQAAQAAADAAAELAARRRRVLELVDQIDAVLGQAWRITRPASTAAVPKAVMPGKGAAARKAGARQPLLAPAVTVSRLG</sequence>
<keyword evidence="2" id="KW-1185">Reference proteome</keyword>
<evidence type="ECO:0000313" key="1">
    <source>
        <dbReference type="EMBL" id="KAA0679552.1"/>
    </source>
</evidence>
<dbReference type="EMBL" id="QOKW01000012">
    <property type="protein sequence ID" value="KAA0679552.1"/>
    <property type="molecule type" value="Genomic_DNA"/>
</dbReference>
<dbReference type="AlphaFoldDB" id="A0A9W7NIG1"/>
<comment type="caution">
    <text evidence="1">The sequence shown here is derived from an EMBL/GenBank/DDBJ whole genome shotgun (WGS) entry which is preliminary data.</text>
</comment>